<evidence type="ECO:0000313" key="2">
    <source>
        <dbReference type="EMBL" id="QNP42010.1"/>
    </source>
</evidence>
<gene>
    <name evidence="2" type="ORF">H8B22_07410</name>
</gene>
<evidence type="ECO:0000313" key="3">
    <source>
        <dbReference type="Proteomes" id="UP000516018"/>
    </source>
</evidence>
<sequence length="179" mass="19029">MPSNNLTLHLQAAVLDYFTGERHAMLLILGGAFLMAALAIWLLAATRSSFTTGFSAMVLAVSILLSGIAGGLLVRDRALSSGIVEGIQSADQASTIHAERQRISTVIGKYAVYRRVVAAVAMLGLLALLLSDRSWLHGVSAGLLTLVIAQVLIDHYSQGRAEAYLLAISSQKASFAIHR</sequence>
<reference evidence="2 3" key="1">
    <citation type="submission" date="2020-08" db="EMBL/GenBank/DDBJ databases">
        <title>Lysobacter sp. II4 sp. nov., isolated from soil.</title>
        <authorList>
            <person name="Woo C.Y."/>
            <person name="Kim J."/>
        </authorList>
    </citation>
    <scope>NUCLEOTIDE SEQUENCE [LARGE SCALE GENOMIC DNA]</scope>
    <source>
        <strain evidence="2 3">II4</strain>
    </source>
</reference>
<feature type="transmembrane region" description="Helical" evidence="1">
    <location>
        <begin position="135"/>
        <end position="153"/>
    </location>
</feature>
<keyword evidence="1" id="KW-0472">Membrane</keyword>
<proteinExistence type="predicted"/>
<dbReference type="RefSeq" id="WP_187713444.1">
    <property type="nucleotide sequence ID" value="NZ_CP060820.1"/>
</dbReference>
<keyword evidence="1" id="KW-1133">Transmembrane helix</keyword>
<protein>
    <submittedName>
        <fullName evidence="2">Uncharacterized protein</fullName>
    </submittedName>
</protein>
<organism evidence="2 3">
    <name type="scientific">Agrilutibacter terrestris</name>
    <dbReference type="NCBI Taxonomy" id="2865112"/>
    <lineage>
        <taxon>Bacteria</taxon>
        <taxon>Pseudomonadati</taxon>
        <taxon>Pseudomonadota</taxon>
        <taxon>Gammaproteobacteria</taxon>
        <taxon>Lysobacterales</taxon>
        <taxon>Lysobacteraceae</taxon>
        <taxon>Agrilutibacter</taxon>
    </lineage>
</organism>
<evidence type="ECO:0000256" key="1">
    <source>
        <dbReference type="SAM" id="Phobius"/>
    </source>
</evidence>
<keyword evidence="3" id="KW-1185">Reference proteome</keyword>
<dbReference type="KEGG" id="lsx:H8B22_07410"/>
<dbReference type="EMBL" id="CP060820">
    <property type="protein sequence ID" value="QNP42010.1"/>
    <property type="molecule type" value="Genomic_DNA"/>
</dbReference>
<feature type="transmembrane region" description="Helical" evidence="1">
    <location>
        <begin position="24"/>
        <end position="44"/>
    </location>
</feature>
<dbReference type="Proteomes" id="UP000516018">
    <property type="component" value="Chromosome"/>
</dbReference>
<feature type="transmembrane region" description="Helical" evidence="1">
    <location>
        <begin position="112"/>
        <end position="129"/>
    </location>
</feature>
<accession>A0A7H0G144</accession>
<keyword evidence="1" id="KW-0812">Transmembrane</keyword>
<feature type="transmembrane region" description="Helical" evidence="1">
    <location>
        <begin position="50"/>
        <end position="74"/>
    </location>
</feature>
<dbReference type="AlphaFoldDB" id="A0A7H0G144"/>
<name>A0A7H0G144_9GAMM</name>